<accession>A0AAV7HM11</accession>
<proteinExistence type="predicted"/>
<dbReference type="Proteomes" id="UP000775213">
    <property type="component" value="Unassembled WGS sequence"/>
</dbReference>
<evidence type="ECO:0000313" key="2">
    <source>
        <dbReference type="Proteomes" id="UP000775213"/>
    </source>
</evidence>
<reference evidence="1 2" key="1">
    <citation type="journal article" date="2021" name="Hortic Res">
        <title>Chromosome-scale assembly of the Dendrobium chrysotoxum genome enhances the understanding of orchid evolution.</title>
        <authorList>
            <person name="Zhang Y."/>
            <person name="Zhang G.Q."/>
            <person name="Zhang D."/>
            <person name="Liu X.D."/>
            <person name="Xu X.Y."/>
            <person name="Sun W.H."/>
            <person name="Yu X."/>
            <person name="Zhu X."/>
            <person name="Wang Z.W."/>
            <person name="Zhao X."/>
            <person name="Zhong W.Y."/>
            <person name="Chen H."/>
            <person name="Yin W.L."/>
            <person name="Huang T."/>
            <person name="Niu S.C."/>
            <person name="Liu Z.J."/>
        </authorList>
    </citation>
    <scope>NUCLEOTIDE SEQUENCE [LARGE SCALE GENOMIC DNA]</scope>
    <source>
        <strain evidence="1">Lindl</strain>
    </source>
</reference>
<gene>
    <name evidence="1" type="ORF">IEQ34_003576</name>
</gene>
<name>A0AAV7HM11_DENCH</name>
<sequence length="289" mass="34051">MFLFVGEAKRWWVEQLGEKFQEKINAKITWDKFITIASQLGPPFSNYGPFNLNRLLTMENGDKHVKIFNLRLPLLKGAVEPQVVEDLLLRIEKIFNNMVYLEIKKVSLAVFLFEGEAKKMVGRFVVEKFQGNKNAEITWVEFVANFRAWSYTPHLIPIVEVKCYKFLKRLNRELRCLSVSIWIQEFFVLVEREKMIKIDLTTPNLAVPTSKKDTRNEPNKGRKSIKDKRSQCNDLVLEVDQSLDFLARNFDRKWFKFIKHLFILSFLWLSLLFGDVNRGIRCLVILIDI</sequence>
<evidence type="ECO:0000313" key="1">
    <source>
        <dbReference type="EMBL" id="KAH0468543.1"/>
    </source>
</evidence>
<keyword evidence="2" id="KW-1185">Reference proteome</keyword>
<protein>
    <submittedName>
        <fullName evidence="1">Uncharacterized protein</fullName>
    </submittedName>
</protein>
<comment type="caution">
    <text evidence="1">The sequence shown here is derived from an EMBL/GenBank/DDBJ whole genome shotgun (WGS) entry which is preliminary data.</text>
</comment>
<dbReference type="EMBL" id="JAGFBR010000004">
    <property type="protein sequence ID" value="KAH0468543.1"/>
    <property type="molecule type" value="Genomic_DNA"/>
</dbReference>
<dbReference type="AlphaFoldDB" id="A0AAV7HM11"/>
<organism evidence="1 2">
    <name type="scientific">Dendrobium chrysotoxum</name>
    <name type="common">Orchid</name>
    <dbReference type="NCBI Taxonomy" id="161865"/>
    <lineage>
        <taxon>Eukaryota</taxon>
        <taxon>Viridiplantae</taxon>
        <taxon>Streptophyta</taxon>
        <taxon>Embryophyta</taxon>
        <taxon>Tracheophyta</taxon>
        <taxon>Spermatophyta</taxon>
        <taxon>Magnoliopsida</taxon>
        <taxon>Liliopsida</taxon>
        <taxon>Asparagales</taxon>
        <taxon>Orchidaceae</taxon>
        <taxon>Epidendroideae</taxon>
        <taxon>Malaxideae</taxon>
        <taxon>Dendrobiinae</taxon>
        <taxon>Dendrobium</taxon>
    </lineage>
</organism>